<organism evidence="2 3">
    <name type="scientific">Paenibacillus sepulcri</name>
    <dbReference type="NCBI Taxonomy" id="359917"/>
    <lineage>
        <taxon>Bacteria</taxon>
        <taxon>Bacillati</taxon>
        <taxon>Bacillota</taxon>
        <taxon>Bacilli</taxon>
        <taxon>Bacillales</taxon>
        <taxon>Paenibacillaceae</taxon>
        <taxon>Paenibacillus</taxon>
    </lineage>
</organism>
<keyword evidence="1" id="KW-0472">Membrane</keyword>
<keyword evidence="1" id="KW-0812">Transmembrane</keyword>
<feature type="non-terminal residue" evidence="2">
    <location>
        <position position="1"/>
    </location>
</feature>
<keyword evidence="3" id="KW-1185">Reference proteome</keyword>
<reference evidence="2 3" key="1">
    <citation type="submission" date="2021-07" db="EMBL/GenBank/DDBJ databases">
        <title>Paenibacillus radiodurans sp. nov., isolated from the southeastern edge of Tengger Desert.</title>
        <authorList>
            <person name="Zhang G."/>
        </authorList>
    </citation>
    <scope>NUCLEOTIDE SEQUENCE [LARGE SCALE GENOMIC DNA]</scope>
    <source>
        <strain evidence="2 3">CCM 7311</strain>
    </source>
</reference>
<dbReference type="Proteomes" id="UP001519887">
    <property type="component" value="Unassembled WGS sequence"/>
</dbReference>
<name>A0ABS7CBC5_9BACL</name>
<comment type="caution">
    <text evidence="2">The sequence shown here is derived from an EMBL/GenBank/DDBJ whole genome shotgun (WGS) entry which is preliminary data.</text>
</comment>
<sequence>VSIMTAGQKKFMESAADPSEPAAALGALTAGIQNAFIFAMVVAIIGLVIALFIRRVNIQKESQTVNVKKETRSA</sequence>
<accession>A0ABS7CBC5</accession>
<proteinExistence type="predicted"/>
<feature type="transmembrane region" description="Helical" evidence="1">
    <location>
        <begin position="35"/>
        <end position="53"/>
    </location>
</feature>
<evidence type="ECO:0000313" key="3">
    <source>
        <dbReference type="Proteomes" id="UP001519887"/>
    </source>
</evidence>
<evidence type="ECO:0000313" key="2">
    <source>
        <dbReference type="EMBL" id="MBW7458015.1"/>
    </source>
</evidence>
<gene>
    <name evidence="2" type="ORF">K0U00_28635</name>
</gene>
<keyword evidence="1" id="KW-1133">Transmembrane helix</keyword>
<dbReference type="EMBL" id="JAHZIK010001040">
    <property type="protein sequence ID" value="MBW7458015.1"/>
    <property type="molecule type" value="Genomic_DNA"/>
</dbReference>
<protein>
    <recommendedName>
        <fullName evidence="4">MFS transporter</fullName>
    </recommendedName>
</protein>
<evidence type="ECO:0008006" key="4">
    <source>
        <dbReference type="Google" id="ProtNLM"/>
    </source>
</evidence>
<evidence type="ECO:0000256" key="1">
    <source>
        <dbReference type="SAM" id="Phobius"/>
    </source>
</evidence>